<evidence type="ECO:0000256" key="3">
    <source>
        <dbReference type="ARBA" id="ARBA00023085"/>
    </source>
</evidence>
<gene>
    <name evidence="6" type="ordered locus">Fisuc_0679</name>
    <name evidence="7" type="ordered locus">FSU_1115</name>
</gene>
<evidence type="ECO:0000256" key="1">
    <source>
        <dbReference type="ARBA" id="ARBA00008891"/>
    </source>
</evidence>
<reference evidence="6 9" key="1">
    <citation type="submission" date="2009-10" db="EMBL/GenBank/DDBJ databases">
        <title>Complete sequence of Fibrobacter succinogenes subsp. succinogenes S85.</title>
        <authorList>
            <consortium name="US DOE Joint Genome Institute"/>
            <person name="Lucas S."/>
            <person name="Copeland A."/>
            <person name="Lapidus A."/>
            <person name="Glavina del Rio T."/>
            <person name="Tice H."/>
            <person name="Bruce D."/>
            <person name="Goodwin L."/>
            <person name="Pitluck S."/>
            <person name="Chertkov O."/>
            <person name="Detter J.C."/>
            <person name="Han C."/>
            <person name="Tapia R."/>
            <person name="Larimer F."/>
            <person name="Land M."/>
            <person name="Hauser L."/>
            <person name="Kyrpides N."/>
            <person name="Mikhailova N."/>
            <person name="Weimer P.J."/>
            <person name="Stevenson D.M."/>
            <person name="Boyum J."/>
            <person name="Brumm P.I."/>
            <person name="Mead D."/>
        </authorList>
    </citation>
    <scope>NUCLEOTIDE SEQUENCE [LARGE SCALE GENOMIC DNA]</scope>
    <source>
        <strain evidence="9">ATCC 19169 / S85</strain>
        <strain evidence="6">S85</strain>
    </source>
</reference>
<evidence type="ECO:0000313" key="7">
    <source>
        <dbReference type="EMBL" id="ADL24629.1"/>
    </source>
</evidence>
<dbReference type="GO" id="GO:0030599">
    <property type="term" value="F:pectinesterase activity"/>
    <property type="evidence" value="ECO:0007669"/>
    <property type="project" value="InterPro"/>
</dbReference>
<dbReference type="SUPFAM" id="SSF49785">
    <property type="entry name" value="Galactose-binding domain-like"/>
    <property type="match status" value="1"/>
</dbReference>
<dbReference type="InterPro" id="IPR008979">
    <property type="entry name" value="Galactose-bd-like_sf"/>
</dbReference>
<dbReference type="InterPro" id="IPR000070">
    <property type="entry name" value="Pectinesterase_cat"/>
</dbReference>
<dbReference type="PANTHER" id="PTHR31321">
    <property type="entry name" value="ACYL-COA THIOESTER HYDROLASE YBHC-RELATED"/>
    <property type="match status" value="1"/>
</dbReference>
<dbReference type="eggNOG" id="COG4932">
    <property type="taxonomic scope" value="Bacteria"/>
</dbReference>
<dbReference type="Proteomes" id="UP000000517">
    <property type="component" value="Chromosome"/>
</dbReference>
<dbReference type="InterPro" id="IPR011050">
    <property type="entry name" value="Pectin_lyase_fold/virulence"/>
</dbReference>
<dbReference type="OrthoDB" id="9804209at2"/>
<dbReference type="PROSITE" id="PS51175">
    <property type="entry name" value="CBM6"/>
    <property type="match status" value="1"/>
</dbReference>
<dbReference type="SUPFAM" id="SSF51126">
    <property type="entry name" value="Pectin lyase-like"/>
    <property type="match status" value="1"/>
</dbReference>
<dbReference type="Gene3D" id="2.160.20.10">
    <property type="entry name" value="Single-stranded right-handed beta-helix, Pectin lyase-like"/>
    <property type="match status" value="1"/>
</dbReference>
<dbReference type="CAZy" id="CBM35">
    <property type="family name" value="Carbohydrate-Binding Module Family 35"/>
</dbReference>
<keyword evidence="2" id="KW-0378">Hydrolase</keyword>
<evidence type="ECO:0000256" key="2">
    <source>
        <dbReference type="ARBA" id="ARBA00022801"/>
    </source>
</evidence>
<dbReference type="InterPro" id="IPR044060">
    <property type="entry name" value="Bacterial_rp_domain"/>
</dbReference>
<evidence type="ECO:0000313" key="9">
    <source>
        <dbReference type="Proteomes" id="UP000001497"/>
    </source>
</evidence>
<feature type="chain" id="PRO_5011112009" evidence="4">
    <location>
        <begin position="24"/>
        <end position="699"/>
    </location>
</feature>
<dbReference type="PANTHER" id="PTHR31321:SF57">
    <property type="entry name" value="PECTINESTERASE 53-RELATED"/>
    <property type="match status" value="1"/>
</dbReference>
<dbReference type="GO" id="GO:0042545">
    <property type="term" value="P:cell wall modification"/>
    <property type="evidence" value="ECO:0007669"/>
    <property type="project" value="InterPro"/>
</dbReference>
<dbReference type="EMBL" id="CP001792">
    <property type="protein sequence ID" value="ACX74291.1"/>
    <property type="molecule type" value="Genomic_DNA"/>
</dbReference>
<dbReference type="KEGG" id="fsu:Fisuc_0679"/>
<evidence type="ECO:0000259" key="5">
    <source>
        <dbReference type="PROSITE" id="PS51175"/>
    </source>
</evidence>
<keyword evidence="3" id="KW-0063">Aspartyl esterase</keyword>
<dbReference type="GO" id="GO:0009279">
    <property type="term" value="C:cell outer membrane"/>
    <property type="evidence" value="ECO:0007669"/>
    <property type="project" value="TreeGrafter"/>
</dbReference>
<dbReference type="Proteomes" id="UP000001497">
    <property type="component" value="Chromosome"/>
</dbReference>
<dbReference type="EMBL" id="CP002158">
    <property type="protein sequence ID" value="ADL24629.1"/>
    <property type="molecule type" value="Genomic_DNA"/>
</dbReference>
<evidence type="ECO:0000313" key="8">
    <source>
        <dbReference type="Proteomes" id="UP000000517"/>
    </source>
</evidence>
<dbReference type="GO" id="GO:0030246">
    <property type="term" value="F:carbohydrate binding"/>
    <property type="evidence" value="ECO:0007669"/>
    <property type="project" value="InterPro"/>
</dbReference>
<keyword evidence="9" id="KW-1185">Reference proteome</keyword>
<dbReference type="Pfam" id="PF18998">
    <property type="entry name" value="Flg_new_2"/>
    <property type="match status" value="1"/>
</dbReference>
<dbReference type="AlphaFoldDB" id="C9RMR3"/>
<name>C9RMR3_FIBSS</name>
<accession>C9RMR3</accession>
<feature type="domain" description="CBM6" evidence="5">
    <location>
        <begin position="499"/>
        <end position="630"/>
    </location>
</feature>
<organism evidence="7 8">
    <name type="scientific">Fibrobacter succinogenes (strain ATCC 19169 / S85)</name>
    <dbReference type="NCBI Taxonomy" id="59374"/>
    <lineage>
        <taxon>Bacteria</taxon>
        <taxon>Pseudomonadati</taxon>
        <taxon>Fibrobacterota</taxon>
        <taxon>Fibrobacteria</taxon>
        <taxon>Fibrobacterales</taxon>
        <taxon>Fibrobacteraceae</taxon>
        <taxon>Fibrobacter</taxon>
    </lineage>
</organism>
<dbReference type="InterPro" id="IPR012334">
    <property type="entry name" value="Pectin_lyas_fold"/>
</dbReference>
<proteinExistence type="inferred from homology"/>
<keyword evidence="4" id="KW-0732">Signal</keyword>
<protein>
    <submittedName>
        <fullName evidence="6 7">Pectinesterase</fullName>
    </submittedName>
</protein>
<dbReference type="STRING" id="59374.FSU_1115"/>
<dbReference type="HOGENOM" id="CLU_394202_0_0_0"/>
<reference evidence="8" key="2">
    <citation type="submission" date="2010-08" db="EMBL/GenBank/DDBJ databases">
        <title>Complete sequence of Fibrobacter succinogenes subsp. succinogenes S85.</title>
        <authorList>
            <person name="Durkin A.S."/>
            <person name="Nelson K.E."/>
            <person name="Morrison M."/>
            <person name="Forsberg C.W."/>
            <person name="Wilson D.B."/>
            <person name="Russell J.B."/>
            <person name="Cann I.K.O."/>
            <person name="Mackie R.I."/>
            <person name="White B.A."/>
        </authorList>
    </citation>
    <scope>NUCLEOTIDE SEQUENCE [LARGE SCALE GENOMIC DNA]</scope>
    <source>
        <strain evidence="8">ATCC 19169 / S85</strain>
    </source>
</reference>
<evidence type="ECO:0000313" key="6">
    <source>
        <dbReference type="EMBL" id="ACX74291.1"/>
    </source>
</evidence>
<sequence length="699" mass="74828">MLNSWFYKFAVCMPLAMAVNASAIAKHGFDFVLGVDGDFKAAIAKASSSGATESKRFILFVPNGEYNITKVTGDEHGKSTFSGSNISIIGESVDKTIIWNTTDTEGISTTATLYFPSNKNMYMQDITLQNRGTYNSGSAARQVALQQNAGDKFIYKNVRLLSGQDTYYTKKGRTYWEGGEIDGTVDFICGGGDVFFEGTKLVMTRNGGYITASQNPDTWGYVFNNAIIEVSNSGFNKTFYLGRSWGRAKVVWLNTIMRAEPKAEGWGPDMNSAPVVFGEYNSKNGSGGAINTSQRKTYFNGGKDASTATTLKTVWNANDAAKYTLKNVLGGSDNWDPTKFTAQVSAPKISQEGANIIWNDDDNAICWAVFVNGKYHSNTTTNSIDVGGIAAGSKVTVRAANSMGGLGASSNEITVLEANVTYYNLTINSSIGGSVIASPNREKIAEGTAVTFTAEPASGWKFAGWTGKSASDAGSESTWKTTMTKNIELGAIFEAKGTTTFQAEDGIIDNAINESTNAGFAGTGYINFGTGKSTVQVPVYVEFPGEYTMEMTYANGSGKARSLAFAAPGTCTAGVDGCKGAEVISFEATDKWTTYQTKEATITLPKGASYITFSIVDGNDGPNLDQIKLTEKDVDKGPVAITKITRVNTAVTESRIYDTNGKLVRYAKGNANLTGLTPGIYVVKTSAQGYTKQKMVQVR</sequence>
<dbReference type="KEGG" id="fsc:FSU_1115"/>
<dbReference type="RefSeq" id="WP_014545453.1">
    <property type="nucleotide sequence ID" value="NC_013410.1"/>
</dbReference>
<feature type="signal peptide" evidence="4">
    <location>
        <begin position="1"/>
        <end position="23"/>
    </location>
</feature>
<dbReference type="eggNOG" id="COG4677">
    <property type="taxonomic scope" value="Bacteria"/>
</dbReference>
<reference evidence="7" key="3">
    <citation type="submission" date="2010-08" db="EMBL/GenBank/DDBJ databases">
        <authorList>
            <person name="Durkin A.S."/>
            <person name="Nelson K.E."/>
            <person name="Morrison M."/>
            <person name="Forsberg C.W."/>
            <person name="Wilson D.B."/>
            <person name="Russell J.B."/>
            <person name="Cann I.K.O."/>
            <person name="Mackie R.I."/>
            <person name="White B.A."/>
        </authorList>
    </citation>
    <scope>NUCLEOTIDE SEQUENCE</scope>
    <source>
        <strain evidence="7">S85</strain>
    </source>
</reference>
<dbReference type="Pfam" id="PF01095">
    <property type="entry name" value="Pectinesterase"/>
    <property type="match status" value="1"/>
</dbReference>
<dbReference type="PATRIC" id="fig|59374.8.peg.1077"/>
<evidence type="ECO:0000256" key="4">
    <source>
        <dbReference type="SAM" id="SignalP"/>
    </source>
</evidence>
<dbReference type="InterPro" id="IPR005084">
    <property type="entry name" value="CBM6"/>
</dbReference>
<dbReference type="Gene3D" id="2.60.120.260">
    <property type="entry name" value="Galactose-binding domain-like"/>
    <property type="match status" value="1"/>
</dbReference>
<comment type="similarity">
    <text evidence="1">Belongs to the pectinesterase family.</text>
</comment>